<dbReference type="RefSeq" id="WP_089357400.1">
    <property type="nucleotide sequence ID" value="NZ_FZPD01000004.1"/>
</dbReference>
<dbReference type="InterPro" id="IPR035965">
    <property type="entry name" value="PAS-like_dom_sf"/>
</dbReference>
<evidence type="ECO:0000256" key="4">
    <source>
        <dbReference type="ARBA" id="ARBA00022679"/>
    </source>
</evidence>
<dbReference type="CDD" id="cd16917">
    <property type="entry name" value="HATPase_UhpB-NarQ-NarX-like"/>
    <property type="match status" value="1"/>
</dbReference>
<keyword evidence="13" id="KW-1185">Reference proteome</keyword>
<sequence>MGKILVAEDSLIVNQHIKHALESGSHEVVSVYSGKEAVKMASEQTPDLILMDIMMETNSDGIDAAFEIKQNLDIPIIFLTALTDEPTIEKAKFSLPYGYVVKPFNEAELLSNIDVALYKAQAEKKIKENSELFQAIINSIDKAIFLLDEEGIIRYTNSIVEHITARPFEQLMNQNINQVLDFKDYESGQTVNVVGKEEVSEFELLLDGNERIYGDFYSHNVSLDEEYTLFFFKDISERVRIREVNEEMKNRRLLSFIEGQEKERERIARDLHDGVGQIANMIKLAVKKGDSKEVLTDMLDQFLDEMRKVTDGLLPSLLSDFPIDVCIKKIVDQADKTSEIQFSFQAGDLPDLDMKLKVNIYRITQENISNIIKHSQANNASIQLYGFDDHIQMTIEDDGVGFEVGDYTMDTTHHGIQNILFRSQVLKAECNIDTQKGKGTFISLKIPIE</sequence>
<dbReference type="Proteomes" id="UP000198393">
    <property type="component" value="Unassembled WGS sequence"/>
</dbReference>
<dbReference type="InterPro" id="IPR000014">
    <property type="entry name" value="PAS"/>
</dbReference>
<comment type="catalytic activity">
    <reaction evidence="1">
        <text>ATP + protein L-histidine = ADP + protein N-phospho-L-histidine.</text>
        <dbReference type="EC" id="2.7.13.3"/>
    </reaction>
</comment>
<evidence type="ECO:0000256" key="2">
    <source>
        <dbReference type="ARBA" id="ARBA00012438"/>
    </source>
</evidence>
<dbReference type="SUPFAM" id="SSF52172">
    <property type="entry name" value="CheY-like"/>
    <property type="match status" value="1"/>
</dbReference>
<dbReference type="Pfam" id="PF07730">
    <property type="entry name" value="HisKA_3"/>
    <property type="match status" value="1"/>
</dbReference>
<gene>
    <name evidence="12" type="ORF">SAMN05421640_2716</name>
</gene>
<evidence type="ECO:0000313" key="12">
    <source>
        <dbReference type="EMBL" id="SNT18438.1"/>
    </source>
</evidence>
<dbReference type="Pfam" id="PF02518">
    <property type="entry name" value="HATPase_c"/>
    <property type="match status" value="1"/>
</dbReference>
<dbReference type="Gene3D" id="3.30.565.10">
    <property type="entry name" value="Histidine kinase-like ATPase, C-terminal domain"/>
    <property type="match status" value="1"/>
</dbReference>
<dbReference type="CDD" id="cd17534">
    <property type="entry name" value="REC_DC-like"/>
    <property type="match status" value="1"/>
</dbReference>
<reference evidence="12 13" key="1">
    <citation type="submission" date="2017-06" db="EMBL/GenBank/DDBJ databases">
        <authorList>
            <person name="Kim H.J."/>
            <person name="Triplett B.A."/>
        </authorList>
    </citation>
    <scope>NUCLEOTIDE SEQUENCE [LARGE SCALE GENOMIC DNA]</scope>
    <source>
        <strain evidence="12 13">DSM 19307</strain>
    </source>
</reference>
<evidence type="ECO:0000256" key="1">
    <source>
        <dbReference type="ARBA" id="ARBA00000085"/>
    </source>
</evidence>
<dbReference type="NCBIfam" id="TIGR00229">
    <property type="entry name" value="sensory_box"/>
    <property type="match status" value="1"/>
</dbReference>
<dbReference type="PANTHER" id="PTHR24421:SF10">
    <property type="entry name" value="NITRATE_NITRITE SENSOR PROTEIN NARQ"/>
    <property type="match status" value="1"/>
</dbReference>
<dbReference type="Gene3D" id="1.20.5.1930">
    <property type="match status" value="1"/>
</dbReference>
<evidence type="ECO:0000256" key="9">
    <source>
        <dbReference type="PROSITE-ProRule" id="PRU00169"/>
    </source>
</evidence>
<dbReference type="PROSITE" id="PS50112">
    <property type="entry name" value="PAS"/>
    <property type="match status" value="1"/>
</dbReference>
<evidence type="ECO:0000256" key="7">
    <source>
        <dbReference type="ARBA" id="ARBA00022840"/>
    </source>
</evidence>
<dbReference type="Pfam" id="PF00072">
    <property type="entry name" value="Response_reg"/>
    <property type="match status" value="1"/>
</dbReference>
<name>A0A239KL70_EKHLU</name>
<dbReference type="GO" id="GO:0046983">
    <property type="term" value="F:protein dimerization activity"/>
    <property type="evidence" value="ECO:0007669"/>
    <property type="project" value="InterPro"/>
</dbReference>
<feature type="modified residue" description="4-aspartylphosphate" evidence="9">
    <location>
        <position position="52"/>
    </location>
</feature>
<dbReference type="GO" id="GO:0005524">
    <property type="term" value="F:ATP binding"/>
    <property type="evidence" value="ECO:0007669"/>
    <property type="project" value="UniProtKB-KW"/>
</dbReference>
<keyword evidence="7" id="KW-0067">ATP-binding</keyword>
<dbReference type="AlphaFoldDB" id="A0A239KL70"/>
<dbReference type="InterPro" id="IPR001789">
    <property type="entry name" value="Sig_transdc_resp-reg_receiver"/>
</dbReference>
<dbReference type="Gene3D" id="3.30.450.20">
    <property type="entry name" value="PAS domain"/>
    <property type="match status" value="1"/>
</dbReference>
<dbReference type="PROSITE" id="PS50110">
    <property type="entry name" value="RESPONSE_REGULATORY"/>
    <property type="match status" value="1"/>
</dbReference>
<proteinExistence type="predicted"/>
<keyword evidence="8" id="KW-0902">Two-component regulatory system</keyword>
<organism evidence="12 13">
    <name type="scientific">Ekhidna lutea</name>
    <dbReference type="NCBI Taxonomy" id="447679"/>
    <lineage>
        <taxon>Bacteria</taxon>
        <taxon>Pseudomonadati</taxon>
        <taxon>Bacteroidota</taxon>
        <taxon>Cytophagia</taxon>
        <taxon>Cytophagales</taxon>
        <taxon>Reichenbachiellaceae</taxon>
        <taxon>Ekhidna</taxon>
    </lineage>
</organism>
<keyword evidence="3 9" id="KW-0597">Phosphoprotein</keyword>
<dbReference type="InterPro" id="IPR013767">
    <property type="entry name" value="PAS_fold"/>
</dbReference>
<evidence type="ECO:0000259" key="10">
    <source>
        <dbReference type="PROSITE" id="PS50110"/>
    </source>
</evidence>
<keyword evidence="5" id="KW-0547">Nucleotide-binding</keyword>
<protein>
    <recommendedName>
        <fullName evidence="2">histidine kinase</fullName>
        <ecNumber evidence="2">2.7.13.3</ecNumber>
    </recommendedName>
</protein>
<keyword evidence="4" id="KW-0808">Transferase</keyword>
<evidence type="ECO:0000256" key="8">
    <source>
        <dbReference type="ARBA" id="ARBA00023012"/>
    </source>
</evidence>
<dbReference type="InterPro" id="IPR003594">
    <property type="entry name" value="HATPase_dom"/>
</dbReference>
<dbReference type="EC" id="2.7.13.3" evidence="2"/>
<dbReference type="OrthoDB" id="9760839at2"/>
<dbReference type="InterPro" id="IPR011712">
    <property type="entry name" value="Sig_transdc_His_kin_sub3_dim/P"/>
</dbReference>
<evidence type="ECO:0000256" key="3">
    <source>
        <dbReference type="ARBA" id="ARBA00022553"/>
    </source>
</evidence>
<evidence type="ECO:0000259" key="11">
    <source>
        <dbReference type="PROSITE" id="PS50112"/>
    </source>
</evidence>
<evidence type="ECO:0000313" key="13">
    <source>
        <dbReference type="Proteomes" id="UP000198393"/>
    </source>
</evidence>
<dbReference type="Pfam" id="PF00989">
    <property type="entry name" value="PAS"/>
    <property type="match status" value="1"/>
</dbReference>
<dbReference type="GO" id="GO:0000155">
    <property type="term" value="F:phosphorelay sensor kinase activity"/>
    <property type="evidence" value="ECO:0007669"/>
    <property type="project" value="InterPro"/>
</dbReference>
<evidence type="ECO:0000256" key="6">
    <source>
        <dbReference type="ARBA" id="ARBA00022777"/>
    </source>
</evidence>
<dbReference type="InterPro" id="IPR011006">
    <property type="entry name" value="CheY-like_superfamily"/>
</dbReference>
<keyword evidence="6" id="KW-0418">Kinase</keyword>
<dbReference type="GO" id="GO:0006355">
    <property type="term" value="P:regulation of DNA-templated transcription"/>
    <property type="evidence" value="ECO:0007669"/>
    <property type="project" value="InterPro"/>
</dbReference>
<dbReference type="InterPro" id="IPR050482">
    <property type="entry name" value="Sensor_HK_TwoCompSys"/>
</dbReference>
<accession>A0A239KL70</accession>
<dbReference type="PANTHER" id="PTHR24421">
    <property type="entry name" value="NITRATE/NITRITE SENSOR PROTEIN NARX-RELATED"/>
    <property type="match status" value="1"/>
</dbReference>
<dbReference type="SMART" id="SM00091">
    <property type="entry name" value="PAS"/>
    <property type="match status" value="1"/>
</dbReference>
<evidence type="ECO:0000256" key="5">
    <source>
        <dbReference type="ARBA" id="ARBA00022741"/>
    </source>
</evidence>
<dbReference type="InterPro" id="IPR036890">
    <property type="entry name" value="HATPase_C_sf"/>
</dbReference>
<dbReference type="EMBL" id="FZPD01000004">
    <property type="protein sequence ID" value="SNT18438.1"/>
    <property type="molecule type" value="Genomic_DNA"/>
</dbReference>
<dbReference type="SUPFAM" id="SSF55874">
    <property type="entry name" value="ATPase domain of HSP90 chaperone/DNA topoisomerase II/histidine kinase"/>
    <property type="match status" value="1"/>
</dbReference>
<dbReference type="Gene3D" id="3.40.50.2300">
    <property type="match status" value="1"/>
</dbReference>
<dbReference type="GO" id="GO:0016020">
    <property type="term" value="C:membrane"/>
    <property type="evidence" value="ECO:0007669"/>
    <property type="project" value="InterPro"/>
</dbReference>
<dbReference type="SMART" id="SM00448">
    <property type="entry name" value="REC"/>
    <property type="match status" value="1"/>
</dbReference>
<dbReference type="SUPFAM" id="SSF55785">
    <property type="entry name" value="PYP-like sensor domain (PAS domain)"/>
    <property type="match status" value="1"/>
</dbReference>
<feature type="domain" description="Response regulatory" evidence="10">
    <location>
        <begin position="3"/>
        <end position="117"/>
    </location>
</feature>
<feature type="domain" description="PAS" evidence="11">
    <location>
        <begin position="129"/>
        <end position="182"/>
    </location>
</feature>